<feature type="region of interest" description="Disordered" evidence="10">
    <location>
        <begin position="925"/>
        <end position="944"/>
    </location>
</feature>
<evidence type="ECO:0000256" key="6">
    <source>
        <dbReference type="ARBA" id="ARBA00022794"/>
    </source>
</evidence>
<feature type="region of interest" description="Disordered" evidence="10">
    <location>
        <begin position="524"/>
        <end position="718"/>
    </location>
</feature>
<feature type="coiled-coil region" evidence="9">
    <location>
        <begin position="949"/>
        <end position="997"/>
    </location>
</feature>
<feature type="region of interest" description="Disordered" evidence="10">
    <location>
        <begin position="33"/>
        <end position="52"/>
    </location>
</feature>
<feature type="coiled-coil region" evidence="9">
    <location>
        <begin position="1044"/>
        <end position="1099"/>
    </location>
</feature>
<keyword evidence="12" id="KW-1185">Reference proteome</keyword>
<dbReference type="EMBL" id="LSMT01000003">
    <property type="protein sequence ID" value="PFX34556.1"/>
    <property type="molecule type" value="Genomic_DNA"/>
</dbReference>
<evidence type="ECO:0000313" key="11">
    <source>
        <dbReference type="EMBL" id="PFX34556.1"/>
    </source>
</evidence>
<dbReference type="OrthoDB" id="2157184at2759"/>
<feature type="region of interest" description="Disordered" evidence="10">
    <location>
        <begin position="1351"/>
        <end position="1372"/>
    </location>
</feature>
<keyword evidence="8" id="KW-0206">Cytoskeleton</keyword>
<evidence type="ECO:0000256" key="8">
    <source>
        <dbReference type="ARBA" id="ARBA00023212"/>
    </source>
</evidence>
<feature type="compositionally biased region" description="Basic and acidic residues" evidence="10">
    <location>
        <begin position="76"/>
        <end position="89"/>
    </location>
</feature>
<reference evidence="12" key="1">
    <citation type="journal article" date="2017" name="bioRxiv">
        <title>Comparative analysis of the genomes of Stylophora pistillata and Acropora digitifera provides evidence for extensive differences between species of corals.</title>
        <authorList>
            <person name="Voolstra C.R."/>
            <person name="Li Y."/>
            <person name="Liew Y.J."/>
            <person name="Baumgarten S."/>
            <person name="Zoccola D."/>
            <person name="Flot J.-F."/>
            <person name="Tambutte S."/>
            <person name="Allemand D."/>
            <person name="Aranda M."/>
        </authorList>
    </citation>
    <scope>NUCLEOTIDE SEQUENCE [LARGE SCALE GENOMIC DNA]</scope>
</reference>
<feature type="compositionally biased region" description="Acidic residues" evidence="10">
    <location>
        <begin position="205"/>
        <end position="240"/>
    </location>
</feature>
<feature type="region of interest" description="Disordered" evidence="10">
    <location>
        <begin position="349"/>
        <end position="371"/>
    </location>
</feature>
<feature type="region of interest" description="Disordered" evidence="10">
    <location>
        <begin position="733"/>
        <end position="769"/>
    </location>
</feature>
<keyword evidence="7 9" id="KW-0175">Coiled coil</keyword>
<accession>A0A2B4SZ27</accession>
<feature type="coiled-coil region" evidence="9">
    <location>
        <begin position="823"/>
        <end position="905"/>
    </location>
</feature>
<dbReference type="Proteomes" id="UP000225706">
    <property type="component" value="Unassembled WGS sequence"/>
</dbReference>
<dbReference type="PANTHER" id="PTHR34031">
    <property type="entry name" value="CENTROSOMAL PROTEIN OF 162 KDA"/>
    <property type="match status" value="1"/>
</dbReference>
<feature type="coiled-coil region" evidence="9">
    <location>
        <begin position="1395"/>
        <end position="1481"/>
    </location>
</feature>
<feature type="coiled-coil region" evidence="9">
    <location>
        <begin position="1267"/>
        <end position="1345"/>
    </location>
</feature>
<organism evidence="11 12">
    <name type="scientific">Stylophora pistillata</name>
    <name type="common">Smooth cauliflower coral</name>
    <dbReference type="NCBI Taxonomy" id="50429"/>
    <lineage>
        <taxon>Eukaryota</taxon>
        <taxon>Metazoa</taxon>
        <taxon>Cnidaria</taxon>
        <taxon>Anthozoa</taxon>
        <taxon>Hexacorallia</taxon>
        <taxon>Scleractinia</taxon>
        <taxon>Astrocoeniina</taxon>
        <taxon>Pocilloporidae</taxon>
        <taxon>Stylophora</taxon>
    </lineage>
</organism>
<keyword evidence="6" id="KW-0970">Cilium biogenesis/degradation</keyword>
<feature type="region of interest" description="Disordered" evidence="10">
    <location>
        <begin position="164"/>
        <end position="331"/>
    </location>
</feature>
<protein>
    <recommendedName>
        <fullName evidence="3">Centrosomal protein of 162 kDa</fullName>
    </recommendedName>
</protein>
<evidence type="ECO:0000256" key="7">
    <source>
        <dbReference type="ARBA" id="ARBA00023054"/>
    </source>
</evidence>
<feature type="compositionally biased region" description="Acidic residues" evidence="10">
    <location>
        <begin position="580"/>
        <end position="591"/>
    </location>
</feature>
<evidence type="ECO:0000256" key="4">
    <source>
        <dbReference type="ARBA" id="ARBA00022490"/>
    </source>
</evidence>
<dbReference type="InterPro" id="IPR038774">
    <property type="entry name" value="CEP162-like"/>
</dbReference>
<dbReference type="PANTHER" id="PTHR34031:SF1">
    <property type="entry name" value="CENTROSOMAL PROTEIN OF 162 KDA"/>
    <property type="match status" value="1"/>
</dbReference>
<comment type="caution">
    <text evidence="11">The sequence shown here is derived from an EMBL/GenBank/DDBJ whole genome shotgun (WGS) entry which is preliminary data.</text>
</comment>
<evidence type="ECO:0000256" key="2">
    <source>
        <dbReference type="ARBA" id="ARBA00009485"/>
    </source>
</evidence>
<proteinExistence type="inferred from homology"/>
<evidence type="ECO:0000313" key="12">
    <source>
        <dbReference type="Proteomes" id="UP000225706"/>
    </source>
</evidence>
<keyword evidence="4" id="KW-0963">Cytoplasm</keyword>
<evidence type="ECO:0000256" key="5">
    <source>
        <dbReference type="ARBA" id="ARBA00022701"/>
    </source>
</evidence>
<evidence type="ECO:0000256" key="1">
    <source>
        <dbReference type="ARBA" id="ARBA00004114"/>
    </source>
</evidence>
<feature type="coiled-coil region" evidence="9">
    <location>
        <begin position="1137"/>
        <end position="1242"/>
    </location>
</feature>
<dbReference type="GO" id="GO:0005879">
    <property type="term" value="C:axonemal microtubule"/>
    <property type="evidence" value="ECO:0007669"/>
    <property type="project" value="TreeGrafter"/>
</dbReference>
<feature type="region of interest" description="Disordered" evidence="10">
    <location>
        <begin position="58"/>
        <end position="130"/>
    </location>
</feature>
<feature type="compositionally biased region" description="Polar residues" evidence="10">
    <location>
        <begin position="165"/>
        <end position="175"/>
    </location>
</feature>
<evidence type="ECO:0000256" key="10">
    <source>
        <dbReference type="SAM" id="MobiDB-lite"/>
    </source>
</evidence>
<feature type="compositionally biased region" description="Basic and acidic residues" evidence="10">
    <location>
        <begin position="616"/>
        <end position="627"/>
    </location>
</feature>
<feature type="compositionally biased region" description="Low complexity" evidence="10">
    <location>
        <begin position="667"/>
        <end position="683"/>
    </location>
</feature>
<feature type="compositionally biased region" description="Polar residues" evidence="10">
    <location>
        <begin position="286"/>
        <end position="317"/>
    </location>
</feature>
<evidence type="ECO:0000256" key="3">
    <source>
        <dbReference type="ARBA" id="ARBA00021406"/>
    </source>
</evidence>
<feature type="compositionally biased region" description="Basic residues" evidence="10">
    <location>
        <begin position="628"/>
        <end position="637"/>
    </location>
</feature>
<feature type="compositionally biased region" description="Basic and acidic residues" evidence="10">
    <location>
        <begin position="1352"/>
        <end position="1364"/>
    </location>
</feature>
<dbReference type="GO" id="GO:0005814">
    <property type="term" value="C:centriole"/>
    <property type="evidence" value="ECO:0007669"/>
    <property type="project" value="UniProtKB-SubCell"/>
</dbReference>
<feature type="compositionally biased region" description="Basic and acidic residues" evidence="10">
    <location>
        <begin position="645"/>
        <end position="663"/>
    </location>
</feature>
<gene>
    <name evidence="11" type="primary">Cep162</name>
    <name evidence="11" type="ORF">AWC38_SpisGene417</name>
</gene>
<keyword evidence="5" id="KW-0493">Microtubule</keyword>
<evidence type="ECO:0000256" key="9">
    <source>
        <dbReference type="SAM" id="Coils"/>
    </source>
</evidence>
<name>A0A2B4SZ27_STYPI</name>
<sequence>MSDRWNKLRDQFKTKNIDLDAEFEKFLNEDTNTTVARPQAHPDRSGVTAMSFGSHVESSALSMSKDSLEEAGLAKSMEKRKPSHEEILERLGSGDVEDTLTNSGEPKTGVTLGPSSPVPQSFSAKPTSMGLDTMNELADKERFFEGIEGGTSSVDYNKKLKEISTSESVDTQNQLDNEHLQATGAELGDSIFNITGTSDKRDKAVEEEEKDEENGGDYSDNFEEGHEEVDDEHPDDENTENTEQPARPSAPEPAEEAKPSMLSKVSLMESLDSTLETKRPAAALNLLSQQKQRQVGFSSEGFKQSPTSKNDSQTSLLKTGPDYEASGSTTDIHELQAALQAAQLTATGTGSKYSGNFDLPPSGAATQSVDQPDERQIIIEKNEQGATRSRGFDLQPVVVTDDWVSAKYNGIIPSQEKLSSINEERSFGLKPVRAEGDRKASFESSFESSDAGTVAGTVSGTVDQRSLDLAPALGGYTEEGRGFDLQPVGEAAGFSLQPSPQVRGFDLLSAVAASPGVMVGGQEYDVQPASESRGLDLSPAVSNSYGITQDGRGYDLQPADERSGFSLQPVVNLMQAEKETQEDDDDDDDTPPPESLQSIKSIARARKSAGGNSLKKSAEMSVSDKKASKTAKKKPGKKTTPVEKSQQKKEKGKASGGHADKSNLFKPSPSSGPSWSPTPTMRSTKTKTKKSYGASKKLPVESPAASKPTNTSPSAKQLAASVESFANYLKHIVRPGNDDTQAPPARWSDDEPAKSVSRTSFRRLSDEHRLSRERALHAEVENWQLAWKDEKKRNDKLIADMASREKEWSRTEERCRLEYESQIHELKQELFVMQSKLNETEKEANVRKRVAAGGKLEVASEEDMKRLEKEVREQDQLLTGYQQENERLYKELKQIQAKEKASEARMFSENQKLASELAILKEKVERRESGEPGSDFPAPGSATLGADKISQLTVEVRSLRRRVSEVQDEADELRRAKQDLETRIRGIEIERDAAVKQSSQVLGSNTREVAELESRHAAEVERLRTKLKWYAETQALLDRDAITLKKKDEEISELKETVVRLQAQHGQTVAEKKQRGVERSNDAKRIQDLERQVREMEEIIKRRYPNSLPALIYAAASAPGQAQAVTTESPRKHSPTYAFLESRVKKLEAELEDKDEEASKRIRCVEQKYNALRLEYEERVNDLEKDLLRANEDNEKSFRSKTRTKILEEELQRAREANDEKVKLLQTEIEVLQDALSKASAAEGAKGSRKKRLEFEKRATDDASLVNQPLQEKLEKKEAELEDLRQTCNRLQREREQMLATEGHLVDRYTSPKPDPLVDDLTLENKRLKEQVSHLSLDMDQQRVRYQASLAESERSTRLAREETTDQLASVQAQHKREIDQLKASFAAEHGSSKIAELKSQLAGQEFVIQRLKAKMTDTTVNTETIAAARVREESLQKQVTQLQTDLKRAKQMFTPEMNHFDSLEAKIAALEQKHSQREVDLQRVIEKTHLTAKIEKEETEAKWRQVVRQKNREIEKFRLELDGILEVLSELKRQGVVIPFRNGEGFAP</sequence>
<dbReference type="GO" id="GO:0060271">
    <property type="term" value="P:cilium assembly"/>
    <property type="evidence" value="ECO:0007669"/>
    <property type="project" value="TreeGrafter"/>
</dbReference>
<comment type="similarity">
    <text evidence="2">Belongs to the CEP162 family.</text>
</comment>
<comment type="subcellular location">
    <subcellularLocation>
        <location evidence="1">Cytoplasm</location>
        <location evidence="1">Cytoskeleton</location>
        <location evidence="1">Microtubule organizing center</location>
        <location evidence="1">Centrosome</location>
        <location evidence="1">Centriole</location>
    </subcellularLocation>
</comment>